<feature type="compositionally biased region" description="Low complexity" evidence="1">
    <location>
        <begin position="230"/>
        <end position="249"/>
    </location>
</feature>
<feature type="region of interest" description="Disordered" evidence="1">
    <location>
        <begin position="1"/>
        <end position="24"/>
    </location>
</feature>
<evidence type="ECO:0000313" key="3">
    <source>
        <dbReference type="Proteomes" id="UP001219934"/>
    </source>
</evidence>
<protein>
    <submittedName>
        <fullName evidence="2">Uncharacterized protein</fullName>
    </submittedName>
</protein>
<feature type="compositionally biased region" description="Low complexity" evidence="1">
    <location>
        <begin position="269"/>
        <end position="278"/>
    </location>
</feature>
<proteinExistence type="predicted"/>
<sequence length="398" mass="44763">MNTSLSPRPAPPEFQRNREDFPASPDKLRELIEDHVLKSRFTEELQGLACEENTERGGLWRFAVLSSDLTFHLQQLQRQTEQELRNIHTQLLQIEGRQQLLTAELFILQQKKKQSEQDLRRSSSLQSATFQLCACRELQVSVTERLLQSERLVFQQEALSALRQLLTRDQLRYQEETHRLTCFTQRVLRLSHRSYREETFTSRESDRSMQGKTEQENNMTVGEETEETSARSSGSHAPSSQSPTSPHQTTNKEEAEQAWRPNHKKPAAGLSRGSNLSRSGSVKNLISIFSGPSSGTQQRFSPGTLPRATSTEALYLSKAKSSPSTLSKVEKDDASVPSITVTPPFRETSQKVAMKGSFNSQIAARIDCPVDVRAEKTASVPLNKTQIKDSARDSGMGS</sequence>
<feature type="region of interest" description="Disordered" evidence="1">
    <location>
        <begin position="196"/>
        <end position="278"/>
    </location>
</feature>
<dbReference type="AlphaFoldDB" id="A0AAD6AK51"/>
<feature type="compositionally biased region" description="Basic and acidic residues" evidence="1">
    <location>
        <begin position="15"/>
        <end position="24"/>
    </location>
</feature>
<evidence type="ECO:0000313" key="2">
    <source>
        <dbReference type="EMBL" id="KAJ4925885.1"/>
    </source>
</evidence>
<reference evidence="2" key="1">
    <citation type="submission" date="2022-11" db="EMBL/GenBank/DDBJ databases">
        <title>Chromosome-level genome of Pogonophryne albipinna.</title>
        <authorList>
            <person name="Jo E."/>
        </authorList>
    </citation>
    <scope>NUCLEOTIDE SEQUENCE</scope>
    <source>
        <strain evidence="2">SGF0006</strain>
        <tissue evidence="2">Muscle</tissue>
    </source>
</reference>
<feature type="non-terminal residue" evidence="2">
    <location>
        <position position="1"/>
    </location>
</feature>
<comment type="caution">
    <text evidence="2">The sequence shown here is derived from an EMBL/GenBank/DDBJ whole genome shotgun (WGS) entry which is preliminary data.</text>
</comment>
<accession>A0AAD6AK51</accession>
<gene>
    <name evidence="2" type="ORF">JOQ06_008071</name>
</gene>
<name>A0AAD6AK51_9TELE</name>
<organism evidence="2 3">
    <name type="scientific">Pogonophryne albipinna</name>
    <dbReference type="NCBI Taxonomy" id="1090488"/>
    <lineage>
        <taxon>Eukaryota</taxon>
        <taxon>Metazoa</taxon>
        <taxon>Chordata</taxon>
        <taxon>Craniata</taxon>
        <taxon>Vertebrata</taxon>
        <taxon>Euteleostomi</taxon>
        <taxon>Actinopterygii</taxon>
        <taxon>Neopterygii</taxon>
        <taxon>Teleostei</taxon>
        <taxon>Neoteleostei</taxon>
        <taxon>Acanthomorphata</taxon>
        <taxon>Eupercaria</taxon>
        <taxon>Perciformes</taxon>
        <taxon>Notothenioidei</taxon>
        <taxon>Pogonophryne</taxon>
    </lineage>
</organism>
<dbReference type="EMBL" id="JAPTMU010000020">
    <property type="protein sequence ID" value="KAJ4925885.1"/>
    <property type="molecule type" value="Genomic_DNA"/>
</dbReference>
<dbReference type="Proteomes" id="UP001219934">
    <property type="component" value="Unassembled WGS sequence"/>
</dbReference>
<keyword evidence="3" id="KW-1185">Reference proteome</keyword>
<evidence type="ECO:0000256" key="1">
    <source>
        <dbReference type="SAM" id="MobiDB-lite"/>
    </source>
</evidence>
<feature type="compositionally biased region" description="Basic and acidic residues" evidence="1">
    <location>
        <begin position="196"/>
        <end position="215"/>
    </location>
</feature>